<dbReference type="EMBL" id="MN740780">
    <property type="protein sequence ID" value="QHU11226.1"/>
    <property type="molecule type" value="Genomic_DNA"/>
</dbReference>
<reference evidence="3" key="1">
    <citation type="journal article" date="2020" name="Nature">
        <title>Giant virus diversity and host interactions through global metagenomics.</title>
        <authorList>
            <person name="Schulz F."/>
            <person name="Roux S."/>
            <person name="Paez-Espino D."/>
            <person name="Jungbluth S."/>
            <person name="Walsh D.A."/>
            <person name="Denef V.J."/>
            <person name="McMahon K.D."/>
            <person name="Konstantinidis K.T."/>
            <person name="Eloe-Fadrosh E.A."/>
            <person name="Kyrpides N.C."/>
            <person name="Woyke T."/>
        </authorList>
    </citation>
    <scope>NUCLEOTIDE SEQUENCE</scope>
    <source>
        <strain evidence="3">GVMAG-S-1101165-84</strain>
    </source>
</reference>
<keyword evidence="1" id="KW-0472">Membrane</keyword>
<accession>A0A6C0K2A3</accession>
<dbReference type="CDD" id="cd22997">
    <property type="entry name" value="GT_LH"/>
    <property type="match status" value="1"/>
</dbReference>
<dbReference type="Pfam" id="PF25342">
    <property type="entry name" value="GT_PLOD"/>
    <property type="match status" value="1"/>
</dbReference>
<feature type="transmembrane region" description="Helical" evidence="1">
    <location>
        <begin position="248"/>
        <end position="269"/>
    </location>
</feature>
<dbReference type="InterPro" id="IPR057589">
    <property type="entry name" value="GT_PLOD"/>
</dbReference>
<keyword evidence="1" id="KW-0812">Transmembrane</keyword>
<dbReference type="AlphaFoldDB" id="A0A6C0K2A3"/>
<keyword evidence="1" id="KW-1133">Transmembrane helix</keyword>
<evidence type="ECO:0000256" key="1">
    <source>
        <dbReference type="SAM" id="Phobius"/>
    </source>
</evidence>
<feature type="domain" description="PLOD1-3-like GT" evidence="2">
    <location>
        <begin position="3"/>
        <end position="190"/>
    </location>
</feature>
<evidence type="ECO:0000313" key="3">
    <source>
        <dbReference type="EMBL" id="QHU11226.1"/>
    </source>
</evidence>
<name>A0A6C0K2A3_9ZZZZ</name>
<organism evidence="3">
    <name type="scientific">viral metagenome</name>
    <dbReference type="NCBI Taxonomy" id="1070528"/>
    <lineage>
        <taxon>unclassified sequences</taxon>
        <taxon>metagenomes</taxon>
        <taxon>organismal metagenomes</taxon>
    </lineage>
</organism>
<protein>
    <recommendedName>
        <fullName evidence="2">PLOD1-3-like GT domain-containing protein</fullName>
    </recommendedName>
</protein>
<proteinExistence type="predicted"/>
<evidence type="ECO:0000259" key="2">
    <source>
        <dbReference type="Pfam" id="PF25342"/>
    </source>
</evidence>
<sequence>MPLHIVTVANKSQYYYPYLVQSCKDNGIALEVLGFGETFEGLNWKNKKMIDYLKTKGQRDLVCFIDGFDVICVRNLQQLEAAYQEIQAQTGCKIAVAEDKRTPVLDWMATLYFGTCKNQSINSGTYIGYAPDLLSVIEATYALNPTNDMSDQISLTNYCKQDPDAFYIDTEAKLFLTLLYPLQDLRPHVVLEKGVLTYEGERPFFVHAPGYGFLDTLLKDLGYSVDDTIQKELWHNFFTNKILMYFRYIIRMIWLPVLILLVVLTGIYYRRDLYRSFRKISPR</sequence>